<feature type="compositionally biased region" description="Polar residues" evidence="1">
    <location>
        <begin position="25"/>
        <end position="34"/>
    </location>
</feature>
<evidence type="ECO:0000256" key="1">
    <source>
        <dbReference type="SAM" id="MobiDB-lite"/>
    </source>
</evidence>
<protein>
    <submittedName>
        <fullName evidence="3">Uncharacterized protein</fullName>
    </submittedName>
</protein>
<gene>
    <name evidence="2" type="ORF">BYL167_LOCUS48741</name>
    <name evidence="3" type="ORF">SMN809_LOCUS55114</name>
</gene>
<name>A0A8S3D5K1_9BILA</name>
<dbReference type="Proteomes" id="UP000681967">
    <property type="component" value="Unassembled WGS sequence"/>
</dbReference>
<evidence type="ECO:0000313" key="4">
    <source>
        <dbReference type="Proteomes" id="UP000676336"/>
    </source>
</evidence>
<accession>A0A8S3D5K1</accession>
<feature type="region of interest" description="Disordered" evidence="1">
    <location>
        <begin position="1"/>
        <end position="34"/>
    </location>
</feature>
<dbReference type="AlphaFoldDB" id="A0A8S3D5K1"/>
<dbReference type="Proteomes" id="UP000676336">
    <property type="component" value="Unassembled WGS sequence"/>
</dbReference>
<dbReference type="EMBL" id="CAJOBH010143292">
    <property type="protein sequence ID" value="CAF4815284.1"/>
    <property type="molecule type" value="Genomic_DNA"/>
</dbReference>
<reference evidence="3" key="1">
    <citation type="submission" date="2021-02" db="EMBL/GenBank/DDBJ databases">
        <authorList>
            <person name="Nowell W R."/>
        </authorList>
    </citation>
    <scope>NUCLEOTIDE SEQUENCE</scope>
</reference>
<sequence>MTAADETSRPSSLPPNIRSIKASGKQVSQIEQEI</sequence>
<evidence type="ECO:0000313" key="3">
    <source>
        <dbReference type="EMBL" id="CAF4970052.1"/>
    </source>
</evidence>
<evidence type="ECO:0000313" key="2">
    <source>
        <dbReference type="EMBL" id="CAF4815284.1"/>
    </source>
</evidence>
<proteinExistence type="predicted"/>
<dbReference type="EMBL" id="CAJOBI010193856">
    <property type="protein sequence ID" value="CAF4970052.1"/>
    <property type="molecule type" value="Genomic_DNA"/>
</dbReference>
<organism evidence="3 4">
    <name type="scientific">Rotaria magnacalcarata</name>
    <dbReference type="NCBI Taxonomy" id="392030"/>
    <lineage>
        <taxon>Eukaryota</taxon>
        <taxon>Metazoa</taxon>
        <taxon>Spiralia</taxon>
        <taxon>Gnathifera</taxon>
        <taxon>Rotifera</taxon>
        <taxon>Eurotatoria</taxon>
        <taxon>Bdelloidea</taxon>
        <taxon>Philodinida</taxon>
        <taxon>Philodinidae</taxon>
        <taxon>Rotaria</taxon>
    </lineage>
</organism>
<comment type="caution">
    <text evidence="3">The sequence shown here is derived from an EMBL/GenBank/DDBJ whole genome shotgun (WGS) entry which is preliminary data.</text>
</comment>